<dbReference type="PANTHER" id="PTHR44240">
    <property type="entry name" value="DNAJ DOMAIN (PROKARYOTIC HEAT SHOCK PROTEIN)-RELATED"/>
    <property type="match status" value="1"/>
</dbReference>
<dbReference type="PRINTS" id="PR00625">
    <property type="entry name" value="JDOMAIN"/>
</dbReference>
<dbReference type="InterPro" id="IPR052276">
    <property type="entry name" value="Diphthamide-biosynth_chaperone"/>
</dbReference>
<reference evidence="2" key="1">
    <citation type="submission" date="2023-03" db="EMBL/GenBank/DDBJ databases">
        <title>Chromosome-scale reference genome and RAD-based genetic map of yellow starthistle (Centaurea solstitialis) reveal putative structural variation and QTLs associated with invader traits.</title>
        <authorList>
            <person name="Reatini B."/>
            <person name="Cang F.A."/>
            <person name="Jiang Q."/>
            <person name="Mckibben M.T.W."/>
            <person name="Barker M.S."/>
            <person name="Rieseberg L.H."/>
            <person name="Dlugosch K.M."/>
        </authorList>
    </citation>
    <scope>NUCLEOTIDE SEQUENCE</scope>
    <source>
        <strain evidence="2">CAN-66</strain>
        <tissue evidence="2">Leaf</tissue>
    </source>
</reference>
<name>A0AA38SGM4_9ASTR</name>
<dbReference type="Proteomes" id="UP001172457">
    <property type="component" value="Chromosome 7"/>
</dbReference>
<dbReference type="PROSITE" id="PS50076">
    <property type="entry name" value="DNAJ_2"/>
    <property type="match status" value="1"/>
</dbReference>
<dbReference type="Gene3D" id="1.10.287.110">
    <property type="entry name" value="DnaJ domain"/>
    <property type="match status" value="1"/>
</dbReference>
<dbReference type="InterPro" id="IPR001623">
    <property type="entry name" value="DnaJ_domain"/>
</dbReference>
<gene>
    <name evidence="2" type="ORF">OSB04_028876</name>
</gene>
<proteinExistence type="predicted"/>
<dbReference type="CDD" id="cd06257">
    <property type="entry name" value="DnaJ"/>
    <property type="match status" value="1"/>
</dbReference>
<sequence>MAVSISTSSSFFTISSPHFTFNSRSSLQPASNSVRFGRAPISAAYSTAERTTTEPMRSFWKPNPLSLYEVLGIRIGADAKEVKAAYRRLARVLHPDVVGNGDSSADEFMKVQSAYAKITDPQKRADYDRSLVQRRVGVSSPVRCGGGYKSHQRWETDQCW</sequence>
<feature type="domain" description="J" evidence="1">
    <location>
        <begin position="66"/>
        <end position="131"/>
    </location>
</feature>
<protein>
    <recommendedName>
        <fullName evidence="1">J domain-containing protein</fullName>
    </recommendedName>
</protein>
<evidence type="ECO:0000259" key="1">
    <source>
        <dbReference type="PROSITE" id="PS50076"/>
    </source>
</evidence>
<dbReference type="AlphaFoldDB" id="A0AA38SGM4"/>
<comment type="caution">
    <text evidence="2">The sequence shown here is derived from an EMBL/GenBank/DDBJ whole genome shotgun (WGS) entry which is preliminary data.</text>
</comment>
<dbReference type="SUPFAM" id="SSF46565">
    <property type="entry name" value="Chaperone J-domain"/>
    <property type="match status" value="1"/>
</dbReference>
<dbReference type="EMBL" id="JARYMX010000007">
    <property type="protein sequence ID" value="KAJ9542370.1"/>
    <property type="molecule type" value="Genomic_DNA"/>
</dbReference>
<accession>A0AA38SGM4</accession>
<dbReference type="SMART" id="SM00271">
    <property type="entry name" value="DnaJ"/>
    <property type="match status" value="1"/>
</dbReference>
<keyword evidence="3" id="KW-1185">Reference proteome</keyword>
<dbReference type="Pfam" id="PF00226">
    <property type="entry name" value="DnaJ"/>
    <property type="match status" value="1"/>
</dbReference>
<evidence type="ECO:0000313" key="3">
    <source>
        <dbReference type="Proteomes" id="UP001172457"/>
    </source>
</evidence>
<dbReference type="InterPro" id="IPR036869">
    <property type="entry name" value="J_dom_sf"/>
</dbReference>
<dbReference type="PANTHER" id="PTHR44240:SF27">
    <property type="entry name" value="DNAJ DOMAIN, CHAPERONE J-DOMAIN SUPERFAMILY"/>
    <property type="match status" value="1"/>
</dbReference>
<evidence type="ECO:0000313" key="2">
    <source>
        <dbReference type="EMBL" id="KAJ9542370.1"/>
    </source>
</evidence>
<organism evidence="2 3">
    <name type="scientific">Centaurea solstitialis</name>
    <name type="common">yellow star-thistle</name>
    <dbReference type="NCBI Taxonomy" id="347529"/>
    <lineage>
        <taxon>Eukaryota</taxon>
        <taxon>Viridiplantae</taxon>
        <taxon>Streptophyta</taxon>
        <taxon>Embryophyta</taxon>
        <taxon>Tracheophyta</taxon>
        <taxon>Spermatophyta</taxon>
        <taxon>Magnoliopsida</taxon>
        <taxon>eudicotyledons</taxon>
        <taxon>Gunneridae</taxon>
        <taxon>Pentapetalae</taxon>
        <taxon>asterids</taxon>
        <taxon>campanulids</taxon>
        <taxon>Asterales</taxon>
        <taxon>Asteraceae</taxon>
        <taxon>Carduoideae</taxon>
        <taxon>Cardueae</taxon>
        <taxon>Centaureinae</taxon>
        <taxon>Centaurea</taxon>
    </lineage>
</organism>